<evidence type="ECO:0000313" key="2">
    <source>
        <dbReference type="Proteomes" id="UP000015103"/>
    </source>
</evidence>
<protein>
    <submittedName>
        <fullName evidence="1">Uncharacterized protein</fullName>
    </submittedName>
</protein>
<dbReference type="HOGENOM" id="CLU_1621085_0_0_1"/>
<sequence length="164" mass="18429">MEDAVYQLHFLFDVQDKVRKRGDRTSSCFVYQAKRHPVVIRVIKNTGGNTRTVDDGGAIVNSCSSGSGVVPVSAENGGHLKAGKFFDLIYGCLFISRRYVPGRSCDLLKTQDQDILVLHRPVWTHFSNIGGFSCQKDACYKFSPNFTYFSLMKINTFIEELFLG</sequence>
<reference evidence="1" key="1">
    <citation type="submission" date="2015-05" db="UniProtKB">
        <authorList>
            <consortium name="EnsemblMetazoa"/>
        </authorList>
    </citation>
    <scope>IDENTIFICATION</scope>
</reference>
<name>T1HZP5_RHOPR</name>
<accession>T1HZP5</accession>
<organism evidence="1 2">
    <name type="scientific">Rhodnius prolixus</name>
    <name type="common">Triatomid bug</name>
    <dbReference type="NCBI Taxonomy" id="13249"/>
    <lineage>
        <taxon>Eukaryota</taxon>
        <taxon>Metazoa</taxon>
        <taxon>Ecdysozoa</taxon>
        <taxon>Arthropoda</taxon>
        <taxon>Hexapoda</taxon>
        <taxon>Insecta</taxon>
        <taxon>Pterygota</taxon>
        <taxon>Neoptera</taxon>
        <taxon>Paraneoptera</taxon>
        <taxon>Hemiptera</taxon>
        <taxon>Heteroptera</taxon>
        <taxon>Panheteroptera</taxon>
        <taxon>Cimicomorpha</taxon>
        <taxon>Reduviidae</taxon>
        <taxon>Triatominae</taxon>
        <taxon>Rhodnius</taxon>
    </lineage>
</organism>
<dbReference type="VEuPathDB" id="VectorBase:RPRC009515"/>
<proteinExistence type="predicted"/>
<evidence type="ECO:0000313" key="1">
    <source>
        <dbReference type="EnsemblMetazoa" id="RPRC009515-PA"/>
    </source>
</evidence>
<dbReference type="Proteomes" id="UP000015103">
    <property type="component" value="Unassembled WGS sequence"/>
</dbReference>
<dbReference type="AlphaFoldDB" id="T1HZP5"/>
<dbReference type="EMBL" id="ACPB03004522">
    <property type="status" value="NOT_ANNOTATED_CDS"/>
    <property type="molecule type" value="Genomic_DNA"/>
</dbReference>
<keyword evidence="2" id="KW-1185">Reference proteome</keyword>
<dbReference type="EnsemblMetazoa" id="RPRC009515-RA">
    <property type="protein sequence ID" value="RPRC009515-PA"/>
    <property type="gene ID" value="RPRC009515"/>
</dbReference>
<dbReference type="InParanoid" id="T1HZP5"/>